<organism evidence="7 8">
    <name type="scientific">Camelimonas lactis</name>
    <dbReference type="NCBI Taxonomy" id="659006"/>
    <lineage>
        <taxon>Bacteria</taxon>
        <taxon>Pseudomonadati</taxon>
        <taxon>Pseudomonadota</taxon>
        <taxon>Alphaproteobacteria</taxon>
        <taxon>Hyphomicrobiales</taxon>
        <taxon>Chelatococcaceae</taxon>
        <taxon>Camelimonas</taxon>
    </lineage>
</organism>
<proteinExistence type="predicted"/>
<keyword evidence="4 6" id="KW-0472">Membrane</keyword>
<feature type="compositionally biased region" description="Low complexity" evidence="5">
    <location>
        <begin position="174"/>
        <end position="190"/>
    </location>
</feature>
<evidence type="ECO:0000256" key="2">
    <source>
        <dbReference type="ARBA" id="ARBA00022692"/>
    </source>
</evidence>
<feature type="transmembrane region" description="Helical" evidence="6">
    <location>
        <begin position="105"/>
        <end position="127"/>
    </location>
</feature>
<dbReference type="EMBL" id="SLWL01000004">
    <property type="protein sequence ID" value="TCO14219.1"/>
    <property type="molecule type" value="Genomic_DNA"/>
</dbReference>
<evidence type="ECO:0000256" key="5">
    <source>
        <dbReference type="SAM" id="MobiDB-lite"/>
    </source>
</evidence>
<feature type="transmembrane region" description="Helical" evidence="6">
    <location>
        <begin position="31"/>
        <end position="51"/>
    </location>
</feature>
<keyword evidence="3 6" id="KW-1133">Transmembrane helix</keyword>
<reference evidence="7 8" key="1">
    <citation type="submission" date="2019-03" db="EMBL/GenBank/DDBJ databases">
        <title>Genomic Encyclopedia of Type Strains, Phase IV (KMG-IV): sequencing the most valuable type-strain genomes for metagenomic binning, comparative biology and taxonomic classification.</title>
        <authorList>
            <person name="Goeker M."/>
        </authorList>
    </citation>
    <scope>NUCLEOTIDE SEQUENCE [LARGE SCALE GENOMIC DNA]</scope>
    <source>
        <strain evidence="7 8">DSM 22958</strain>
    </source>
</reference>
<sequence length="206" mass="22018">MPVSLLDLIVLGVVLLSALLAAVRGVTREVLAIASWAIAAVAALMLHKPLLPIASQHISNPTVALVATIAVIFLVTLVIVSFITLRISDLVLDSRIGSIDRTLGFVFGVARGLLICVIAYIFFSWLVPEKMQPDWARDARLKPFLENSGKQLQSMLPEDPEALISKYKNRQKATEGGAEAPPAEGESAKPAPVPPPNAEKPAGQTN</sequence>
<dbReference type="Proteomes" id="UP000294881">
    <property type="component" value="Unassembled WGS sequence"/>
</dbReference>
<evidence type="ECO:0000313" key="7">
    <source>
        <dbReference type="EMBL" id="TCO14219.1"/>
    </source>
</evidence>
<protein>
    <submittedName>
        <fullName evidence="7">Membrane protein required for colicin V production</fullName>
    </submittedName>
</protein>
<dbReference type="InterPro" id="IPR003825">
    <property type="entry name" value="Colicin-V_CvpA"/>
</dbReference>
<keyword evidence="2 6" id="KW-0812">Transmembrane</keyword>
<evidence type="ECO:0000256" key="3">
    <source>
        <dbReference type="ARBA" id="ARBA00022989"/>
    </source>
</evidence>
<evidence type="ECO:0000256" key="6">
    <source>
        <dbReference type="SAM" id="Phobius"/>
    </source>
</evidence>
<dbReference type="PANTHER" id="PTHR36926">
    <property type="entry name" value="COLICIN V PRODUCTION PROTEIN"/>
    <property type="match status" value="1"/>
</dbReference>
<gene>
    <name evidence="7" type="ORF">EV666_104172</name>
</gene>
<feature type="transmembrane region" description="Helical" evidence="6">
    <location>
        <begin position="63"/>
        <end position="85"/>
    </location>
</feature>
<evidence type="ECO:0000256" key="4">
    <source>
        <dbReference type="ARBA" id="ARBA00023136"/>
    </source>
</evidence>
<dbReference type="Pfam" id="PF02674">
    <property type="entry name" value="Colicin_V"/>
    <property type="match status" value="1"/>
</dbReference>
<dbReference type="AlphaFoldDB" id="A0A4R2GU79"/>
<feature type="region of interest" description="Disordered" evidence="5">
    <location>
        <begin position="167"/>
        <end position="206"/>
    </location>
</feature>
<name>A0A4R2GU79_9HYPH</name>
<evidence type="ECO:0000313" key="8">
    <source>
        <dbReference type="Proteomes" id="UP000294881"/>
    </source>
</evidence>
<dbReference type="GO" id="GO:0009403">
    <property type="term" value="P:toxin biosynthetic process"/>
    <property type="evidence" value="ECO:0007669"/>
    <property type="project" value="InterPro"/>
</dbReference>
<dbReference type="PANTHER" id="PTHR36926:SF1">
    <property type="entry name" value="COLICIN V PRODUCTION PROTEIN"/>
    <property type="match status" value="1"/>
</dbReference>
<evidence type="ECO:0000256" key="1">
    <source>
        <dbReference type="ARBA" id="ARBA00004141"/>
    </source>
</evidence>
<dbReference type="InterPro" id="IPR052719">
    <property type="entry name" value="CvpA-like"/>
</dbReference>
<dbReference type="RefSeq" id="WP_132005102.1">
    <property type="nucleotide sequence ID" value="NZ_JBHUNN010000002.1"/>
</dbReference>
<accession>A0A4R2GU79</accession>
<dbReference type="OrthoDB" id="9806894at2"/>
<comment type="subcellular location">
    <subcellularLocation>
        <location evidence="1">Membrane</location>
        <topology evidence="1">Multi-pass membrane protein</topology>
    </subcellularLocation>
</comment>
<keyword evidence="8" id="KW-1185">Reference proteome</keyword>
<dbReference type="GO" id="GO:0016020">
    <property type="term" value="C:membrane"/>
    <property type="evidence" value="ECO:0007669"/>
    <property type="project" value="UniProtKB-SubCell"/>
</dbReference>
<comment type="caution">
    <text evidence="7">The sequence shown here is derived from an EMBL/GenBank/DDBJ whole genome shotgun (WGS) entry which is preliminary data.</text>
</comment>